<evidence type="ECO:0000256" key="7">
    <source>
        <dbReference type="ARBA" id="ARBA00022692"/>
    </source>
</evidence>
<keyword evidence="10" id="KW-0076">Bacteriochlorophyll</keyword>
<dbReference type="InterPro" id="IPR002362">
    <property type="entry name" value="LHB-1/5"/>
</dbReference>
<keyword evidence="9" id="KW-0460">Magnesium</keyword>
<name>A1WWW6_HALHL</name>
<keyword evidence="7 15" id="KW-0812">Transmembrane</keyword>
<dbReference type="NCBIfam" id="NF040862">
    <property type="entry name" value="pufB_517_ASD"/>
    <property type="match status" value="1"/>
</dbReference>
<evidence type="ECO:0000256" key="4">
    <source>
        <dbReference type="ARBA" id="ARBA00022475"/>
    </source>
</evidence>
<dbReference type="GO" id="GO:0005886">
    <property type="term" value="C:plasma membrane"/>
    <property type="evidence" value="ECO:0007669"/>
    <property type="project" value="UniProtKB-SubCell"/>
</dbReference>
<dbReference type="GO" id="GO:0042314">
    <property type="term" value="F:bacteriochlorophyll binding"/>
    <property type="evidence" value="ECO:0007669"/>
    <property type="project" value="UniProtKB-KW"/>
</dbReference>
<evidence type="ECO:0000256" key="2">
    <source>
        <dbReference type="ARBA" id="ARBA00004249"/>
    </source>
</evidence>
<dbReference type="InterPro" id="IPR023623">
    <property type="entry name" value="Antenna_beta_CS"/>
</dbReference>
<dbReference type="PROSITE" id="PS00969">
    <property type="entry name" value="ANTENNA_COMP_BETA"/>
    <property type="match status" value="1"/>
</dbReference>
<accession>A1WWW6</accession>
<dbReference type="EMDB" id="EMD-39837"/>
<keyword evidence="11 15" id="KW-1133">Transmembrane helix</keyword>
<dbReference type="EMDB" id="EMD-39836"/>
<evidence type="ECO:0000313" key="17">
    <source>
        <dbReference type="EMBL" id="ABM62178.1"/>
    </source>
</evidence>
<comment type="function">
    <text evidence="1">Antenna complexes are light-harvesting systems, which transfer the excitation energy to the reaction centers.</text>
</comment>
<evidence type="ECO:0000256" key="10">
    <source>
        <dbReference type="ARBA" id="ARBA00022956"/>
    </source>
</evidence>
<comment type="subcellular location">
    <subcellularLocation>
        <location evidence="2">Cell inner membrane</location>
        <topology evidence="2">Single-pass type II membrane protein</topology>
    </subcellularLocation>
</comment>
<evidence type="ECO:0000256" key="9">
    <source>
        <dbReference type="ARBA" id="ARBA00022842"/>
    </source>
</evidence>
<evidence type="ECO:0007829" key="19">
    <source>
        <dbReference type="PDB" id="8Z81"/>
    </source>
</evidence>
<dbReference type="GO" id="GO:0030077">
    <property type="term" value="C:plasma membrane light-harvesting complex"/>
    <property type="evidence" value="ECO:0007669"/>
    <property type="project" value="InterPro"/>
</dbReference>
<evidence type="ECO:0000256" key="14">
    <source>
        <dbReference type="ARBA" id="ARBA00023243"/>
    </source>
</evidence>
<keyword evidence="8" id="KW-0479">Metal-binding</keyword>
<dbReference type="PRINTS" id="PR00674">
    <property type="entry name" value="LIGHTHARVSTB"/>
</dbReference>
<keyword evidence="14" id="KW-0437">Light-harvesting polypeptide</keyword>
<sequence>MADNMSLTGLSDEEAKEFHSIFMQSFLIFTAVAVVAHFLAWAWRPWIPGAEGYGSVIEGVHNVTAAVSQIAPLAG</sequence>
<keyword evidence="4" id="KW-1003">Cell membrane</keyword>
<dbReference type="OrthoDB" id="5739887at2"/>
<dbReference type="RefSeq" id="WP_011814200.1">
    <property type="nucleotide sequence ID" value="NC_008789.1"/>
</dbReference>
<reference evidence="20 21" key="3">
    <citation type="journal article" date="2025" name="Commun. Biol.">
        <title>A Native LH1-RC-HiPIP Supercomplex from an Extremophilic Phototroph.</title>
        <authorList>
            <person name="Tani K."/>
            <person name="Kanno R."/>
            <person name="Nagashima K.V.P."/>
            <person name="Kawakami M."/>
            <person name="Hiwatashi N."/>
            <person name="Nakata K."/>
            <person name="Nagashima S."/>
            <person name="Inoue K."/>
            <person name="Takaichi S."/>
            <person name="Purba E.R."/>
            <person name="Hall M."/>
            <person name="Yu L.J."/>
            <person name="Madigan M.T."/>
            <person name="Mizoguchi A."/>
            <person name="Humbel B.M."/>
            <person name="Kimura Y."/>
            <person name="Wang-Otomo Z.Y."/>
        </authorList>
    </citation>
    <scope>STRUCTURE BY ELECTRON MICROSCOPY (2.40 ANGSTROMS) IN COMPLEX WITH BACTERIOCHLOROPHYLL A</scope>
</reference>
<dbReference type="PDB" id="8Z82">
    <property type="method" value="EM"/>
    <property type="resolution" value="2.40 A"/>
    <property type="chains" value="4/8/B/G/N/R/V/Z=1-75"/>
</dbReference>
<evidence type="ECO:0007829" key="20">
    <source>
        <dbReference type="PDB" id="8Z82"/>
    </source>
</evidence>
<keyword evidence="18" id="KW-1185">Reference proteome</keyword>
<dbReference type="AlphaFoldDB" id="A1WWW6"/>
<evidence type="ECO:0000256" key="13">
    <source>
        <dbReference type="ARBA" id="ARBA00023136"/>
    </source>
</evidence>
<dbReference type="HOGENOM" id="CLU_199082_0_0_6"/>
<organism evidence="17 18">
    <name type="scientific">Halorhodospira halophila (strain DSM 244 / SL1)</name>
    <name type="common">Ectothiorhodospira halophila (strain DSM 244 / SL1)</name>
    <dbReference type="NCBI Taxonomy" id="349124"/>
    <lineage>
        <taxon>Bacteria</taxon>
        <taxon>Pseudomonadati</taxon>
        <taxon>Pseudomonadota</taxon>
        <taxon>Gammaproteobacteria</taxon>
        <taxon>Chromatiales</taxon>
        <taxon>Ectothiorhodospiraceae</taxon>
        <taxon>Halorhodospira</taxon>
    </lineage>
</organism>
<dbReference type="EMBL" id="CP000544">
    <property type="protein sequence ID" value="ABM62178.1"/>
    <property type="molecule type" value="Genomic_DNA"/>
</dbReference>
<gene>
    <name evidence="17" type="ordered locus">Hhal_1411</name>
</gene>
<evidence type="ECO:0000256" key="6">
    <source>
        <dbReference type="ARBA" id="ARBA00022549"/>
    </source>
</evidence>
<evidence type="ECO:0007829" key="21">
    <source>
        <dbReference type="PDB" id="8Z83"/>
    </source>
</evidence>
<dbReference type="InterPro" id="IPR023624">
    <property type="entry name" value="Antenna_beta_dom_sf"/>
</dbReference>
<evidence type="ECO:0000256" key="11">
    <source>
        <dbReference type="ARBA" id="ARBA00022989"/>
    </source>
</evidence>
<reference evidence="17 18" key="2">
    <citation type="journal article" date="2013" name="Stand. Genomic Sci.">
        <title>Complete genome sequence of Halorhodospira halophila SL1.</title>
        <authorList>
            <person name="Challacombe J.F."/>
            <person name="Majid S."/>
            <person name="Deole R."/>
            <person name="Brettin T.S."/>
            <person name="Bruce D."/>
            <person name="Delano S.F."/>
            <person name="Detter J.C."/>
            <person name="Gleasner C.D."/>
            <person name="Han C.S."/>
            <person name="Misra M."/>
            <person name="Reitenga K.G."/>
            <person name="Mikhailova N."/>
            <person name="Woyke T."/>
            <person name="Pitluck S."/>
            <person name="Nolan M."/>
            <person name="Land M.L."/>
            <person name="Saunders E."/>
            <person name="Tapia R."/>
            <person name="Lapidus A."/>
            <person name="Ivanova N."/>
            <person name="Hoff W.D."/>
        </authorList>
    </citation>
    <scope>NUCLEOTIDE SEQUENCE [LARGE SCALE GENOMIC DNA]</scope>
    <source>
        <strain evidence="18">DSM 244 / SL1</strain>
    </source>
</reference>
<feature type="transmembrane region" description="Helical" evidence="15">
    <location>
        <begin position="21"/>
        <end position="43"/>
    </location>
</feature>
<keyword evidence="6" id="KW-0042">Antenna complex</keyword>
<dbReference type="PDB" id="8Z83">
    <property type="method" value="EM"/>
    <property type="resolution" value="2.60 A"/>
    <property type="chains" value="4/8/B/G/N/R/V/Z=1-75"/>
</dbReference>
<dbReference type="PDB" id="8Z81">
    <property type="method" value="EM"/>
    <property type="resolution" value="2.20 A"/>
    <property type="chains" value="4/8/B/F/J/N/R/V/Z=1-75"/>
</dbReference>
<reference evidence="18" key="1">
    <citation type="submission" date="2006-12" db="EMBL/GenBank/DDBJ databases">
        <title>Complete sequence of Halorhodospira halophila SL1.</title>
        <authorList>
            <consortium name="US DOE Joint Genome Institute"/>
            <person name="Copeland A."/>
            <person name="Lucas S."/>
            <person name="Lapidus A."/>
            <person name="Barry K."/>
            <person name="Detter J.C."/>
            <person name="Glavina del Rio T."/>
            <person name="Hammon N."/>
            <person name="Israni S."/>
            <person name="Dalin E."/>
            <person name="Tice H."/>
            <person name="Pitluck S."/>
            <person name="Saunders E."/>
            <person name="Brettin T."/>
            <person name="Bruce D."/>
            <person name="Han C."/>
            <person name="Tapia R."/>
            <person name="Schmutz J."/>
            <person name="Larimer F."/>
            <person name="Land M."/>
            <person name="Hauser L."/>
            <person name="Kyrpides N."/>
            <person name="Mikhailova N."/>
            <person name="Hoff W."/>
            <person name="Richardson P."/>
        </authorList>
    </citation>
    <scope>NUCLEOTIDE SEQUENCE [LARGE SCALE GENOMIC DNA]</scope>
    <source>
        <strain evidence="18">DSM 244 / SL1</strain>
    </source>
</reference>
<feature type="binding site" evidence="19 20">
    <location>
        <position position="37"/>
    </location>
    <ligand>
        <name>bacteriochlorophyll a</name>
        <dbReference type="ChEBI" id="CHEBI:61720"/>
        <note>axial binding residue</note>
    </ligand>
    <ligandPart>
        <name>Mg</name>
        <dbReference type="ChEBI" id="CHEBI:25107"/>
    </ligandPart>
</feature>
<keyword evidence="12" id="KW-0157">Chromophore</keyword>
<evidence type="ECO:0000256" key="12">
    <source>
        <dbReference type="ARBA" id="ARBA00022991"/>
    </source>
</evidence>
<dbReference type="InterPro" id="IPR000066">
    <property type="entry name" value="Antenna_a/b"/>
</dbReference>
<keyword evidence="5" id="KW-0148">Chlorophyll</keyword>
<evidence type="ECO:0000256" key="5">
    <source>
        <dbReference type="ARBA" id="ARBA00022494"/>
    </source>
</evidence>
<comment type="similarity">
    <text evidence="3">Belongs to the antenna complex beta subunit family.</text>
</comment>
<keyword evidence="13 15" id="KW-0472">Membrane</keyword>
<evidence type="ECO:0000256" key="15">
    <source>
        <dbReference type="SAM" id="Phobius"/>
    </source>
</evidence>
<proteinExistence type="evidence at protein level"/>
<feature type="domain" description="Antenna complex alpha/beta subunit" evidence="16">
    <location>
        <begin position="12"/>
        <end position="47"/>
    </location>
</feature>
<evidence type="ECO:0000256" key="8">
    <source>
        <dbReference type="ARBA" id="ARBA00022723"/>
    </source>
</evidence>
<dbReference type="Gene3D" id="1.20.5.250">
    <property type="match status" value="1"/>
</dbReference>
<feature type="binding site" evidence="19 20">
    <location>
        <position position="46"/>
    </location>
    <ligand>
        <name>bacteriochlorophyll a</name>
        <dbReference type="ChEBI" id="CHEBI:61720"/>
    </ligand>
</feature>
<dbReference type="Proteomes" id="UP000000647">
    <property type="component" value="Chromosome"/>
</dbReference>
<dbReference type="KEGG" id="hha:Hhal_1411"/>
<dbReference type="Pfam" id="PF00556">
    <property type="entry name" value="LHC"/>
    <property type="match status" value="1"/>
</dbReference>
<dbReference type="GO" id="GO:0019684">
    <property type="term" value="P:photosynthesis, light reaction"/>
    <property type="evidence" value="ECO:0007669"/>
    <property type="project" value="InterPro"/>
</dbReference>
<dbReference type="InterPro" id="IPR035889">
    <property type="entry name" value="Light-harvesting_complex"/>
</dbReference>
<evidence type="ECO:0000259" key="16">
    <source>
        <dbReference type="Pfam" id="PF00556"/>
    </source>
</evidence>
<evidence type="ECO:0000256" key="1">
    <source>
        <dbReference type="ARBA" id="ARBA00002455"/>
    </source>
</evidence>
<dbReference type="EMDB" id="EMD-39835"/>
<evidence type="ECO:0000313" key="18">
    <source>
        <dbReference type="Proteomes" id="UP000000647"/>
    </source>
</evidence>
<dbReference type="SMR" id="A1WWW6"/>
<keyword evidence="19 20" id="KW-0002">3D-structure</keyword>
<reference evidence="19" key="4">
    <citation type="journal article" date="2025" name="Nat. Commun.">
        <title>A distinct double-ring LH1-LH2 photocomplex from an extremophilic phototroph.</title>
        <authorList>
            <person name="Tani K."/>
            <person name="Nagashima K.V.P."/>
            <person name="Kojima R."/>
            <person name="Kondo M."/>
            <person name="Kanno R."/>
            <person name="Satoh I."/>
            <person name="Kawakami M."/>
            <person name="Hiwatashi N."/>
            <person name="Nakata K."/>
            <person name="Nagashima S."/>
            <person name="Inoue K."/>
            <person name="Isawa Y."/>
            <person name="Morishita R."/>
            <person name="Takaichi S."/>
            <person name="Purba E.R."/>
            <person name="Hall M."/>
            <person name="Yu L.J."/>
            <person name="Madigan M.T."/>
            <person name="Mizoguchi A."/>
            <person name="Humbel B.M."/>
            <person name="Kimura Y."/>
            <person name="Nagasawa Y."/>
            <person name="Dewa T."/>
            <person name="Wang-Otomo Z.Y."/>
        </authorList>
    </citation>
    <scope>STRUCTURE BY ELECTRON MICROSCOPY (2.20 ANGSTROMS) IN COMPLEX WITH BACTERIOCHLOROPHYLL A</scope>
</reference>
<protein>
    <submittedName>
        <fullName evidence="17">Antenna complex, alpha/beta subunit</fullName>
    </submittedName>
</protein>
<dbReference type="SUPFAM" id="SSF56918">
    <property type="entry name" value="Light-harvesting complex subunits"/>
    <property type="match status" value="1"/>
</dbReference>
<dbReference type="GO" id="GO:0046872">
    <property type="term" value="F:metal ion binding"/>
    <property type="evidence" value="ECO:0007669"/>
    <property type="project" value="UniProtKB-KW"/>
</dbReference>
<evidence type="ECO:0000256" key="3">
    <source>
        <dbReference type="ARBA" id="ARBA00011052"/>
    </source>
</evidence>